<protein>
    <submittedName>
        <fullName evidence="2">Uncharacterized protein</fullName>
    </submittedName>
</protein>
<dbReference type="Proteomes" id="UP000770661">
    <property type="component" value="Unassembled WGS sequence"/>
</dbReference>
<keyword evidence="3" id="KW-1185">Reference proteome</keyword>
<reference evidence="2" key="1">
    <citation type="submission" date="2020-07" db="EMBL/GenBank/DDBJ databases">
        <title>The High-quality genome of the commercially important snow crab, Chionoecetes opilio.</title>
        <authorList>
            <person name="Jeong J.-H."/>
            <person name="Ryu S."/>
        </authorList>
    </citation>
    <scope>NUCLEOTIDE SEQUENCE</scope>
    <source>
        <strain evidence="2">MADBK_172401_WGS</strain>
        <tissue evidence="2">Digestive gland</tissue>
    </source>
</reference>
<evidence type="ECO:0000256" key="1">
    <source>
        <dbReference type="SAM" id="MobiDB-lite"/>
    </source>
</evidence>
<feature type="compositionally biased region" description="Polar residues" evidence="1">
    <location>
        <begin position="165"/>
        <end position="175"/>
    </location>
</feature>
<dbReference type="OrthoDB" id="10057522at2759"/>
<organism evidence="2 3">
    <name type="scientific">Chionoecetes opilio</name>
    <name type="common">Atlantic snow crab</name>
    <name type="synonym">Cancer opilio</name>
    <dbReference type="NCBI Taxonomy" id="41210"/>
    <lineage>
        <taxon>Eukaryota</taxon>
        <taxon>Metazoa</taxon>
        <taxon>Ecdysozoa</taxon>
        <taxon>Arthropoda</taxon>
        <taxon>Crustacea</taxon>
        <taxon>Multicrustacea</taxon>
        <taxon>Malacostraca</taxon>
        <taxon>Eumalacostraca</taxon>
        <taxon>Eucarida</taxon>
        <taxon>Decapoda</taxon>
        <taxon>Pleocyemata</taxon>
        <taxon>Brachyura</taxon>
        <taxon>Eubrachyura</taxon>
        <taxon>Majoidea</taxon>
        <taxon>Majidae</taxon>
        <taxon>Chionoecetes</taxon>
    </lineage>
</organism>
<name>A0A8J5BYE1_CHIOP</name>
<dbReference type="EMBL" id="JACEEZ010022092">
    <property type="protein sequence ID" value="KAG0712803.1"/>
    <property type="molecule type" value="Genomic_DNA"/>
</dbReference>
<gene>
    <name evidence="2" type="ORF">GWK47_017646</name>
</gene>
<feature type="region of interest" description="Disordered" evidence="1">
    <location>
        <begin position="165"/>
        <end position="185"/>
    </location>
</feature>
<accession>A0A8J5BYE1</accession>
<evidence type="ECO:0000313" key="2">
    <source>
        <dbReference type="EMBL" id="KAG0712803.1"/>
    </source>
</evidence>
<comment type="caution">
    <text evidence="2">The sequence shown here is derived from an EMBL/GenBank/DDBJ whole genome shotgun (WGS) entry which is preliminary data.</text>
</comment>
<sequence length="195" mass="21221">MKEKVLGRQGLPTRPSGIKHVCSNTITQCYEEQERDSSQAAQHLEFNDNVSGKRARTHSSEATTSGTSCFFCGKSGTETLHEVATFQVDTRVRKCAAQLGTIKLRARLSMGDMGSGGQEDSVPNVLVAMVNMVRMAPASRTQSHSSSRQAALSIAQLLKFNSVKQSRKQGATKTQEPPAVRHSSLKKLLFQPMLG</sequence>
<proteinExistence type="predicted"/>
<evidence type="ECO:0000313" key="3">
    <source>
        <dbReference type="Proteomes" id="UP000770661"/>
    </source>
</evidence>
<dbReference type="AlphaFoldDB" id="A0A8J5BYE1"/>